<dbReference type="AlphaFoldDB" id="A0A9W6HM22"/>
<proteinExistence type="predicted"/>
<dbReference type="RefSeq" id="WP_204963850.1">
    <property type="nucleotide sequence ID" value="NZ_BAAAUR010000001.1"/>
</dbReference>
<name>A0A9W6HM22_9MICO</name>
<accession>A0A9W6HM22</accession>
<dbReference type="EMBL" id="BSER01000009">
    <property type="protein sequence ID" value="GLJ95677.1"/>
    <property type="molecule type" value="Genomic_DNA"/>
</dbReference>
<organism evidence="1 2">
    <name type="scientific">Microbacterium dextranolyticum</name>
    <dbReference type="NCBI Taxonomy" id="36806"/>
    <lineage>
        <taxon>Bacteria</taxon>
        <taxon>Bacillati</taxon>
        <taxon>Actinomycetota</taxon>
        <taxon>Actinomycetes</taxon>
        <taxon>Micrococcales</taxon>
        <taxon>Microbacteriaceae</taxon>
        <taxon>Microbacterium</taxon>
    </lineage>
</organism>
<gene>
    <name evidence="1" type="ORF">GCM10017591_17400</name>
</gene>
<dbReference type="Proteomes" id="UP001142291">
    <property type="component" value="Unassembled WGS sequence"/>
</dbReference>
<keyword evidence="2" id="KW-1185">Reference proteome</keyword>
<evidence type="ECO:0000313" key="2">
    <source>
        <dbReference type="Proteomes" id="UP001142291"/>
    </source>
</evidence>
<evidence type="ECO:0000313" key="1">
    <source>
        <dbReference type="EMBL" id="GLJ95677.1"/>
    </source>
</evidence>
<comment type="caution">
    <text evidence="1">The sequence shown here is derived from an EMBL/GenBank/DDBJ whole genome shotgun (WGS) entry which is preliminary data.</text>
</comment>
<protein>
    <submittedName>
        <fullName evidence="1">Uncharacterized protein</fullName>
    </submittedName>
</protein>
<reference evidence="1" key="2">
    <citation type="submission" date="2023-01" db="EMBL/GenBank/DDBJ databases">
        <authorList>
            <person name="Sun Q."/>
            <person name="Evtushenko L."/>
        </authorList>
    </citation>
    <scope>NUCLEOTIDE SEQUENCE</scope>
    <source>
        <strain evidence="1">VKM Ac-1940</strain>
    </source>
</reference>
<reference evidence="1" key="1">
    <citation type="journal article" date="2014" name="Int. J. Syst. Evol. Microbiol.">
        <title>Complete genome sequence of Corynebacterium casei LMG S-19264T (=DSM 44701T), isolated from a smear-ripened cheese.</title>
        <authorList>
            <consortium name="US DOE Joint Genome Institute (JGI-PGF)"/>
            <person name="Walter F."/>
            <person name="Albersmeier A."/>
            <person name="Kalinowski J."/>
            <person name="Ruckert C."/>
        </authorList>
    </citation>
    <scope>NUCLEOTIDE SEQUENCE</scope>
    <source>
        <strain evidence="1">VKM Ac-1940</strain>
    </source>
</reference>
<sequence>MNTKATTQTEAKACACGTCHEAVSARALYRPGHDARHVSVLVQGLVNDIADGRKVTKQMIASTAEELPSEPLRAKFTRAADRMVAKATEPKPEPKAEVAQ</sequence>